<evidence type="ECO:0000259" key="7">
    <source>
        <dbReference type="PROSITE" id="PS51352"/>
    </source>
</evidence>
<dbReference type="Proteomes" id="UP000293519">
    <property type="component" value="Unassembled WGS sequence"/>
</dbReference>
<reference evidence="8 9" key="1">
    <citation type="journal article" date="2015" name="Stand. Genomic Sci.">
        <title>Genomic Encyclopedia of Bacterial and Archaeal Type Strains, Phase III: the genomes of soil and plant-associated and newly described type strains.</title>
        <authorList>
            <person name="Whitman W.B."/>
            <person name="Woyke T."/>
            <person name="Klenk H.P."/>
            <person name="Zhou Y."/>
            <person name="Lilburn T.G."/>
            <person name="Beck B.J."/>
            <person name="De Vos P."/>
            <person name="Vandamme P."/>
            <person name="Eisen J.A."/>
            <person name="Garrity G."/>
            <person name="Hugenholtz P."/>
            <person name="Kyrpides N.C."/>
        </authorList>
    </citation>
    <scope>NUCLEOTIDE SEQUENCE [LARGE SCALE GENOMIC DNA]</scope>
    <source>
        <strain evidence="8 9">CV2</strain>
    </source>
</reference>
<evidence type="ECO:0000256" key="4">
    <source>
        <dbReference type="ARBA" id="ARBA00023157"/>
    </source>
</evidence>
<proteinExistence type="predicted"/>
<evidence type="ECO:0000256" key="6">
    <source>
        <dbReference type="SAM" id="SignalP"/>
    </source>
</evidence>
<keyword evidence="3" id="KW-0735">Signal-anchor</keyword>
<keyword evidence="4" id="KW-1015">Disulfide bond</keyword>
<name>A0A4Q7LWI9_9MICO</name>
<sequence length="201" mass="21092">MTRTGLTVRVAAVVIATAMLVLVTGCSPPGDDLEPGGSYVSGDGTVSEFTIEDRGEPIVFTGPTDTEETVTAEQYRGQVLVVNFWYAACPPCRVEAPWLEELWQQFGADGVQFLGVNVRDGKATAQTFATSFGITYPSLIDTDGSVTLAFTGLASPTAVPTTVVFDRQGRPASRIVGLIDKGVLETLIEAALAEPSDDGGG</sequence>
<evidence type="ECO:0000256" key="1">
    <source>
        <dbReference type="ARBA" id="ARBA00004196"/>
    </source>
</evidence>
<evidence type="ECO:0000313" key="8">
    <source>
        <dbReference type="EMBL" id="RZS58933.1"/>
    </source>
</evidence>
<evidence type="ECO:0000256" key="2">
    <source>
        <dbReference type="ARBA" id="ARBA00022748"/>
    </source>
</evidence>
<dbReference type="GO" id="GO:0017004">
    <property type="term" value="P:cytochrome complex assembly"/>
    <property type="evidence" value="ECO:0007669"/>
    <property type="project" value="UniProtKB-KW"/>
</dbReference>
<dbReference type="EMBL" id="SGWW01000001">
    <property type="protein sequence ID" value="RZS58933.1"/>
    <property type="molecule type" value="Genomic_DNA"/>
</dbReference>
<keyword evidence="5" id="KW-0676">Redox-active center</keyword>
<dbReference type="Gene3D" id="3.40.30.10">
    <property type="entry name" value="Glutaredoxin"/>
    <property type="match status" value="1"/>
</dbReference>
<dbReference type="PANTHER" id="PTHR42852:SF6">
    <property type="entry name" value="THIOL:DISULFIDE INTERCHANGE PROTEIN DSBE"/>
    <property type="match status" value="1"/>
</dbReference>
<dbReference type="SUPFAM" id="SSF52833">
    <property type="entry name" value="Thioredoxin-like"/>
    <property type="match status" value="1"/>
</dbReference>
<dbReference type="GO" id="GO:0016209">
    <property type="term" value="F:antioxidant activity"/>
    <property type="evidence" value="ECO:0007669"/>
    <property type="project" value="InterPro"/>
</dbReference>
<keyword evidence="9" id="KW-1185">Reference proteome</keyword>
<dbReference type="PROSITE" id="PS51352">
    <property type="entry name" value="THIOREDOXIN_2"/>
    <property type="match status" value="1"/>
</dbReference>
<feature type="signal peptide" evidence="6">
    <location>
        <begin position="1"/>
        <end position="23"/>
    </location>
</feature>
<accession>A0A4Q7LWI9</accession>
<dbReference type="GO" id="GO:0016491">
    <property type="term" value="F:oxidoreductase activity"/>
    <property type="evidence" value="ECO:0007669"/>
    <property type="project" value="InterPro"/>
</dbReference>
<dbReference type="CDD" id="cd02966">
    <property type="entry name" value="TlpA_like_family"/>
    <property type="match status" value="1"/>
</dbReference>
<feature type="domain" description="Thioredoxin" evidence="7">
    <location>
        <begin position="56"/>
        <end position="193"/>
    </location>
</feature>
<dbReference type="InterPro" id="IPR000866">
    <property type="entry name" value="AhpC/TSA"/>
</dbReference>
<keyword evidence="6" id="KW-0732">Signal</keyword>
<dbReference type="GO" id="GO:0030313">
    <property type="term" value="C:cell envelope"/>
    <property type="evidence" value="ECO:0007669"/>
    <property type="project" value="UniProtKB-SubCell"/>
</dbReference>
<evidence type="ECO:0000256" key="5">
    <source>
        <dbReference type="ARBA" id="ARBA00023284"/>
    </source>
</evidence>
<dbReference type="PROSITE" id="PS51257">
    <property type="entry name" value="PROKAR_LIPOPROTEIN"/>
    <property type="match status" value="1"/>
</dbReference>
<keyword evidence="2" id="KW-0201">Cytochrome c-type biogenesis</keyword>
<comment type="caution">
    <text evidence="8">The sequence shown here is derived from an EMBL/GenBank/DDBJ whole genome shotgun (WGS) entry which is preliminary data.</text>
</comment>
<protein>
    <submittedName>
        <fullName evidence="8">Peroxiredoxin</fullName>
    </submittedName>
</protein>
<dbReference type="PANTHER" id="PTHR42852">
    <property type="entry name" value="THIOL:DISULFIDE INTERCHANGE PROTEIN DSBE"/>
    <property type="match status" value="1"/>
</dbReference>
<gene>
    <name evidence="8" type="ORF">EV141_0144</name>
</gene>
<organism evidence="8 9">
    <name type="scientific">Microcella putealis</name>
    <dbReference type="NCBI Taxonomy" id="337005"/>
    <lineage>
        <taxon>Bacteria</taxon>
        <taxon>Bacillati</taxon>
        <taxon>Actinomycetota</taxon>
        <taxon>Actinomycetes</taxon>
        <taxon>Micrococcales</taxon>
        <taxon>Microbacteriaceae</taxon>
        <taxon>Microcella</taxon>
    </lineage>
</organism>
<comment type="subcellular location">
    <subcellularLocation>
        <location evidence="1">Cell envelope</location>
    </subcellularLocation>
</comment>
<keyword evidence="3" id="KW-0812">Transmembrane</keyword>
<dbReference type="Pfam" id="PF00578">
    <property type="entry name" value="AhpC-TSA"/>
    <property type="match status" value="1"/>
</dbReference>
<evidence type="ECO:0000256" key="3">
    <source>
        <dbReference type="ARBA" id="ARBA00022968"/>
    </source>
</evidence>
<evidence type="ECO:0000313" key="9">
    <source>
        <dbReference type="Proteomes" id="UP000293519"/>
    </source>
</evidence>
<dbReference type="OrthoDB" id="9796554at2"/>
<dbReference type="InterPro" id="IPR050553">
    <property type="entry name" value="Thioredoxin_ResA/DsbE_sf"/>
</dbReference>
<dbReference type="RefSeq" id="WP_130484070.1">
    <property type="nucleotide sequence ID" value="NZ_SGWW01000001.1"/>
</dbReference>
<dbReference type="InterPro" id="IPR013766">
    <property type="entry name" value="Thioredoxin_domain"/>
</dbReference>
<dbReference type="InterPro" id="IPR036249">
    <property type="entry name" value="Thioredoxin-like_sf"/>
</dbReference>
<feature type="chain" id="PRO_5039211341" evidence="6">
    <location>
        <begin position="24"/>
        <end position="201"/>
    </location>
</feature>
<dbReference type="AlphaFoldDB" id="A0A4Q7LWI9"/>